<dbReference type="SFLD" id="SFLDG01129">
    <property type="entry name" value="C1.5:_HAD__Beta-PGM__Phosphata"/>
    <property type="match status" value="1"/>
</dbReference>
<keyword evidence="4" id="KW-0460">Magnesium</keyword>
<sequence>MARPALVIFDCDGVLVDSEPIAMRVLLETLCEAGLTLDPALGYTRFLGRSLASTIAILDQEFGLALGPRHLDGMRERLYAAFRKDLRPVPGIAGVLAGLRLPFCVASSSQPERIRLSLELTRLSPYFEGRMFSATMVERGKPAPDLFLHAAAAMGAAPPDCLVIEDSPAGLVAAQAAGMRAVGFVGGGHAAAAGLRTTLGALNPDHILEEMDDLPDLLDAGPR</sequence>
<comment type="similarity">
    <text evidence="2">Belongs to the HAD-like hydrolase superfamily. CbbY/CbbZ/Gph/YieH family.</text>
</comment>
<dbReference type="InterPro" id="IPR051600">
    <property type="entry name" value="Beta-PGM-like"/>
</dbReference>
<evidence type="ECO:0000256" key="1">
    <source>
        <dbReference type="ARBA" id="ARBA00001946"/>
    </source>
</evidence>
<dbReference type="InterPro" id="IPR023198">
    <property type="entry name" value="PGP-like_dom2"/>
</dbReference>
<dbReference type="PANTHER" id="PTHR46193">
    <property type="entry name" value="6-PHOSPHOGLUCONATE PHOSPHATASE"/>
    <property type="match status" value="1"/>
</dbReference>
<dbReference type="Gene3D" id="1.10.150.240">
    <property type="entry name" value="Putative phosphatase, domain 2"/>
    <property type="match status" value="1"/>
</dbReference>
<dbReference type="Pfam" id="PF00702">
    <property type="entry name" value="Hydrolase"/>
    <property type="match status" value="1"/>
</dbReference>
<reference evidence="6" key="1">
    <citation type="journal article" date="2019" name="Int. J. Syst. Evol. Microbiol.">
        <title>The Global Catalogue of Microorganisms (GCM) 10K type strain sequencing project: providing services to taxonomists for standard genome sequencing and annotation.</title>
        <authorList>
            <consortium name="The Broad Institute Genomics Platform"/>
            <consortium name="The Broad Institute Genome Sequencing Center for Infectious Disease"/>
            <person name="Wu L."/>
            <person name="Ma J."/>
        </authorList>
    </citation>
    <scope>NUCLEOTIDE SEQUENCE [LARGE SCALE GENOMIC DNA]</scope>
    <source>
        <strain evidence="6">CGMCC 4.7242</strain>
    </source>
</reference>
<comment type="cofactor">
    <cofactor evidence="1">
        <name>Mg(2+)</name>
        <dbReference type="ChEBI" id="CHEBI:18420"/>
    </cofactor>
</comment>
<dbReference type="SUPFAM" id="SSF56784">
    <property type="entry name" value="HAD-like"/>
    <property type="match status" value="1"/>
</dbReference>
<accession>A0ABW4S895</accession>
<evidence type="ECO:0000256" key="3">
    <source>
        <dbReference type="ARBA" id="ARBA00022723"/>
    </source>
</evidence>
<dbReference type="InterPro" id="IPR036412">
    <property type="entry name" value="HAD-like_sf"/>
</dbReference>
<dbReference type="NCBIfam" id="TIGR01509">
    <property type="entry name" value="HAD-SF-IA-v3"/>
    <property type="match status" value="1"/>
</dbReference>
<dbReference type="EC" id="3.1.3.-" evidence="5"/>
<protein>
    <submittedName>
        <fullName evidence="5">HAD family hydrolase</fullName>
        <ecNumber evidence="5">3.1.3.-</ecNumber>
    </submittedName>
</protein>
<keyword evidence="6" id="KW-1185">Reference proteome</keyword>
<organism evidence="5 6">
    <name type="scientific">Halodurantibacterium flavum</name>
    <dbReference type="NCBI Taxonomy" id="1382802"/>
    <lineage>
        <taxon>Bacteria</taxon>
        <taxon>Pseudomonadati</taxon>
        <taxon>Pseudomonadota</taxon>
        <taxon>Alphaproteobacteria</taxon>
        <taxon>Rhodobacterales</taxon>
        <taxon>Paracoccaceae</taxon>
        <taxon>Halodurantibacterium</taxon>
    </lineage>
</organism>
<dbReference type="EMBL" id="JBHUGH010000012">
    <property type="protein sequence ID" value="MFD1913678.1"/>
    <property type="molecule type" value="Genomic_DNA"/>
</dbReference>
<comment type="caution">
    <text evidence="5">The sequence shown here is derived from an EMBL/GenBank/DDBJ whole genome shotgun (WGS) entry which is preliminary data.</text>
</comment>
<dbReference type="SFLD" id="SFLDS00003">
    <property type="entry name" value="Haloacid_Dehalogenase"/>
    <property type="match status" value="1"/>
</dbReference>
<dbReference type="CDD" id="cd07526">
    <property type="entry name" value="HAD_BPGM_like"/>
    <property type="match status" value="1"/>
</dbReference>
<name>A0ABW4S895_9RHOB</name>
<evidence type="ECO:0000256" key="4">
    <source>
        <dbReference type="ARBA" id="ARBA00022842"/>
    </source>
</evidence>
<dbReference type="Gene3D" id="3.40.50.1000">
    <property type="entry name" value="HAD superfamily/HAD-like"/>
    <property type="match status" value="1"/>
</dbReference>
<dbReference type="GO" id="GO:0016787">
    <property type="term" value="F:hydrolase activity"/>
    <property type="evidence" value="ECO:0007669"/>
    <property type="project" value="UniProtKB-KW"/>
</dbReference>
<evidence type="ECO:0000313" key="5">
    <source>
        <dbReference type="EMBL" id="MFD1913678.1"/>
    </source>
</evidence>
<dbReference type="Proteomes" id="UP001597353">
    <property type="component" value="Unassembled WGS sequence"/>
</dbReference>
<keyword evidence="5" id="KW-0378">Hydrolase</keyword>
<dbReference type="RefSeq" id="WP_390263907.1">
    <property type="nucleotide sequence ID" value="NZ_JBHUGH010000012.1"/>
</dbReference>
<proteinExistence type="inferred from homology"/>
<dbReference type="InterPro" id="IPR023214">
    <property type="entry name" value="HAD_sf"/>
</dbReference>
<gene>
    <name evidence="5" type="ORF">ACFSGJ_15805</name>
</gene>
<keyword evidence="3" id="KW-0479">Metal-binding</keyword>
<evidence type="ECO:0000256" key="2">
    <source>
        <dbReference type="ARBA" id="ARBA00006171"/>
    </source>
</evidence>
<evidence type="ECO:0000313" key="6">
    <source>
        <dbReference type="Proteomes" id="UP001597353"/>
    </source>
</evidence>
<dbReference type="PANTHER" id="PTHR46193:SF10">
    <property type="entry name" value="6-PHOSPHOGLUCONATE PHOSPHATASE"/>
    <property type="match status" value="1"/>
</dbReference>
<dbReference type="InterPro" id="IPR006439">
    <property type="entry name" value="HAD-SF_hydro_IA"/>
</dbReference>